<evidence type="ECO:0000313" key="2">
    <source>
        <dbReference type="Proteomes" id="UP000501534"/>
    </source>
</evidence>
<dbReference type="KEGG" id="uru:DSM104443_00255"/>
<keyword evidence="2" id="KW-1185">Reference proteome</keyword>
<gene>
    <name evidence="1" type="ORF">DSM104443_00255</name>
</gene>
<protein>
    <submittedName>
        <fullName evidence="1">Uncharacterized protein</fullName>
    </submittedName>
</protein>
<name>A0A6M4GR13_9PROT</name>
<accession>A0A6M4GR13</accession>
<organism evidence="1 2">
    <name type="scientific">Usitatibacter rugosus</name>
    <dbReference type="NCBI Taxonomy" id="2732067"/>
    <lineage>
        <taxon>Bacteria</taxon>
        <taxon>Pseudomonadati</taxon>
        <taxon>Pseudomonadota</taxon>
        <taxon>Betaproteobacteria</taxon>
        <taxon>Nitrosomonadales</taxon>
        <taxon>Usitatibacteraceae</taxon>
        <taxon>Usitatibacter</taxon>
    </lineage>
</organism>
<dbReference type="AlphaFoldDB" id="A0A6M4GR13"/>
<sequence>MGHPQAKQRQFVEHVDRVQNVAMTLNVETNIEKAVAKYSPKMAREITAAREKMRAMIPRGYEMVYDNYNALVFAYCSSERPSEAQVSIAAMPRWVTLFFIQGVQLDDPKKLLLGDGSQVRSVRLEGGAADLDRRDIRALIDQALAPFAEAFAAAPKLRTVLRSVSEKQRARRPKGG</sequence>
<dbReference type="EMBL" id="CP053069">
    <property type="protein sequence ID" value="QJR09218.1"/>
    <property type="molecule type" value="Genomic_DNA"/>
</dbReference>
<evidence type="ECO:0000313" key="1">
    <source>
        <dbReference type="EMBL" id="QJR09218.1"/>
    </source>
</evidence>
<proteinExistence type="predicted"/>
<reference evidence="1 2" key="1">
    <citation type="submission" date="2020-04" db="EMBL/GenBank/DDBJ databases">
        <title>Usitatibacter rugosus gen. nov., sp. nov. and Usitatibacter palustris sp. nov., novel members of Usitatibacteraceae fam. nov. within the order Nitrosomonadales isolated from soil.</title>
        <authorList>
            <person name="Huber K.J."/>
            <person name="Neumann-Schaal M."/>
            <person name="Geppert A."/>
            <person name="Luckner M."/>
            <person name="Wanner G."/>
            <person name="Overmann J."/>
        </authorList>
    </citation>
    <scope>NUCLEOTIDE SEQUENCE [LARGE SCALE GENOMIC DNA]</scope>
    <source>
        <strain evidence="1 2">0125_3</strain>
    </source>
</reference>
<dbReference type="Proteomes" id="UP000501534">
    <property type="component" value="Chromosome"/>
</dbReference>